<dbReference type="Gene3D" id="2.160.20.10">
    <property type="entry name" value="Single-stranded right-handed beta-helix, Pectin lyase-like"/>
    <property type="match status" value="3"/>
</dbReference>
<dbReference type="InterPro" id="IPR006626">
    <property type="entry name" value="PbH1"/>
</dbReference>
<organism evidence="2 3">
    <name type="scientific">Spirosoma utsteinense</name>
    <dbReference type="NCBI Taxonomy" id="2585773"/>
    <lineage>
        <taxon>Bacteria</taxon>
        <taxon>Pseudomonadati</taxon>
        <taxon>Bacteroidota</taxon>
        <taxon>Cytophagia</taxon>
        <taxon>Cytophagales</taxon>
        <taxon>Cytophagaceae</taxon>
        <taxon>Spirosoma</taxon>
    </lineage>
</organism>
<sequence length="1021" mass="112258">MAQTTYFVAATGSDASSGRSIVTPFQSLTKVNSLLLVPGDSILLRRGDTFRGGLVIRQSGAADKPIVFDAYGSGPKPVITGSAPITNWTNIGGNVWQAPCRECGSRLTGLYRNGTALPLGRYPNPEAPSRGYLTVQSHTGNTQITSEQPLSTDWTGGEVVIRPTYWIIDHATISRQQGNTLSLANMSTYILTDGWGYFIQNHPATLDQSGEWYYDPVRKLIRLYDAQTNPNSQRITATVIDRGVDASDVAYVTVRNLQVRESRTENLFARNVSNLTLSQNSFTESGEDGVVFAGSGHDVLIENSQITNANNNGIASSAYTNFTLRGSIIRHIGLLPGRGKSGDGQFTGLQSVATNTLIENNIVDSIGYVGINFWNNTTIRHNTVSNFCMTKSDGGGLYVWNGQKRPMNNIKIVSNIVRNGIGTPGGTSDETLSGAHGIFLDDCAEGIELIDNTIANCQGVGIYMNAVSTISLIRNTAFNNSVAQLILYNDGNQCVTQGNKIWQNIFMSPLRNQGVVGYMSAANDLASYGSMGQNYFARPFDDAFTIRTVYNKTIGNDLALPQWQDRFGHDRTSKTSPITYKDYQVRNLTAQNRISSPFDRSAEEWGTWSSYGNGEAVWDNTNRLDSGSLRVDFSTTTNNQDSHVLVYKNIQAVTRAKTYLLRFDVIATANKKIDVFLRQREAPYQDLTQRYSLLAEPTRQSYELAFTASADEADALLTFQTPEDGQSMWLDNIRLQEATITAVDPADYVKLVFNPTTRDSLISLPDTYRDVKNHYHGRQVRVAPFSSVVLLKDPMPPVDVRLSLTRSKQTTKLGDVVSVSLTLQNESGSKGLVKNQVTWACRLPANLTLVNQTGFVYQDSLLTGLVKHLTTDTTFVFQARVTTPGKYQIMAQVTASTYADPDSTPDSGMDDGEDDRAMLVLVVNEQGELVTGLEPISQPKTLTGGLIFPNPATAEFTFVTGRSVQTIEVFDLLGRLQYRLEPPRRGQQVSFGEQLPAGQYVLRVLYDNGEMDAMKLVKAGR</sequence>
<accession>A0ABR6W9N2</accession>
<dbReference type="SUPFAM" id="SSF49785">
    <property type="entry name" value="Galactose-binding domain-like"/>
    <property type="match status" value="1"/>
</dbReference>
<dbReference type="InterPro" id="IPR011050">
    <property type="entry name" value="Pectin_lyase_fold/virulence"/>
</dbReference>
<dbReference type="InterPro" id="IPR039448">
    <property type="entry name" value="Beta_helix"/>
</dbReference>
<dbReference type="InterPro" id="IPR012334">
    <property type="entry name" value="Pectin_lyas_fold"/>
</dbReference>
<evidence type="ECO:0000313" key="3">
    <source>
        <dbReference type="Proteomes" id="UP000700732"/>
    </source>
</evidence>
<dbReference type="EMBL" id="VFIA01000018">
    <property type="protein sequence ID" value="MBC3792671.1"/>
    <property type="molecule type" value="Genomic_DNA"/>
</dbReference>
<feature type="domain" description="Right handed beta helix" evidence="1">
    <location>
        <begin position="243"/>
        <end position="385"/>
    </location>
</feature>
<name>A0ABR6W9N2_9BACT</name>
<dbReference type="Pfam" id="PF13229">
    <property type="entry name" value="Beta_helix"/>
    <property type="match status" value="1"/>
</dbReference>
<dbReference type="SMART" id="SM00710">
    <property type="entry name" value="PbH1"/>
    <property type="match status" value="7"/>
</dbReference>
<dbReference type="Proteomes" id="UP000700732">
    <property type="component" value="Unassembled WGS sequence"/>
</dbReference>
<dbReference type="InterPro" id="IPR008979">
    <property type="entry name" value="Galactose-bd-like_sf"/>
</dbReference>
<keyword evidence="3" id="KW-1185">Reference proteome</keyword>
<reference evidence="2 3" key="1">
    <citation type="submission" date="2019-06" db="EMBL/GenBank/DDBJ databases">
        <title>Spirosoma utsteinense sp. nov. isolated from Antarctic ice-free soils.</title>
        <authorList>
            <person name="Tahon G."/>
        </authorList>
    </citation>
    <scope>NUCLEOTIDE SEQUENCE [LARGE SCALE GENOMIC DNA]</scope>
    <source>
        <strain evidence="2 3">LMG 31447</strain>
    </source>
</reference>
<dbReference type="SUPFAM" id="SSF51126">
    <property type="entry name" value="Pectin lyase-like"/>
    <property type="match status" value="1"/>
</dbReference>
<dbReference type="NCBIfam" id="TIGR04183">
    <property type="entry name" value="Por_Secre_tail"/>
    <property type="match status" value="1"/>
</dbReference>
<dbReference type="PANTHER" id="PTHR36453">
    <property type="entry name" value="SECRETED PROTEIN-RELATED"/>
    <property type="match status" value="1"/>
</dbReference>
<dbReference type="InterPro" id="IPR026444">
    <property type="entry name" value="Secre_tail"/>
</dbReference>
<evidence type="ECO:0000313" key="2">
    <source>
        <dbReference type="EMBL" id="MBC3792671.1"/>
    </source>
</evidence>
<evidence type="ECO:0000259" key="1">
    <source>
        <dbReference type="Pfam" id="PF13229"/>
    </source>
</evidence>
<dbReference type="RefSeq" id="WP_186738431.1">
    <property type="nucleotide sequence ID" value="NZ_VFIA01000018.1"/>
</dbReference>
<dbReference type="InterPro" id="IPR022441">
    <property type="entry name" value="Para_beta_helix_rpt-2"/>
</dbReference>
<proteinExistence type="predicted"/>
<dbReference type="PANTHER" id="PTHR36453:SF1">
    <property type="entry name" value="RIGHT HANDED BETA HELIX DOMAIN-CONTAINING PROTEIN"/>
    <property type="match status" value="1"/>
</dbReference>
<protein>
    <submittedName>
        <fullName evidence="2">Parallel beta-helix repeat protein</fullName>
    </submittedName>
</protein>
<dbReference type="NCBIfam" id="TIGR03804">
    <property type="entry name" value="para_beta_helix"/>
    <property type="match status" value="1"/>
</dbReference>
<comment type="caution">
    <text evidence="2">The sequence shown here is derived from an EMBL/GenBank/DDBJ whole genome shotgun (WGS) entry which is preliminary data.</text>
</comment>
<dbReference type="Gene3D" id="2.60.120.260">
    <property type="entry name" value="Galactose-binding domain-like"/>
    <property type="match status" value="1"/>
</dbReference>
<gene>
    <name evidence="2" type="ORF">FH603_3185</name>
</gene>